<dbReference type="GO" id="GO:0005524">
    <property type="term" value="F:ATP binding"/>
    <property type="evidence" value="ECO:0007669"/>
    <property type="project" value="UniProtKB-KW"/>
</dbReference>
<keyword evidence="6" id="KW-1185">Reference proteome</keyword>
<dbReference type="PANTHER" id="PTHR24346">
    <property type="entry name" value="MAP/MICROTUBULE AFFINITY-REGULATING KINASE"/>
    <property type="match status" value="1"/>
</dbReference>
<dbReference type="EMBL" id="JADGJQ010000021">
    <property type="protein sequence ID" value="KAJ3179298.1"/>
    <property type="molecule type" value="Genomic_DNA"/>
</dbReference>
<protein>
    <recommendedName>
        <fullName evidence="4">Protein kinase domain-containing protein</fullName>
    </recommendedName>
</protein>
<dbReference type="GO" id="GO:0005634">
    <property type="term" value="C:nucleus"/>
    <property type="evidence" value="ECO:0007669"/>
    <property type="project" value="TreeGrafter"/>
</dbReference>
<dbReference type="PROSITE" id="PS50011">
    <property type="entry name" value="PROTEIN_KINASE_DOM"/>
    <property type="match status" value="1"/>
</dbReference>
<dbReference type="InterPro" id="IPR008271">
    <property type="entry name" value="Ser/Thr_kinase_AS"/>
</dbReference>
<evidence type="ECO:0000259" key="4">
    <source>
        <dbReference type="PROSITE" id="PS50011"/>
    </source>
</evidence>
<comment type="caution">
    <text evidence="5">The sequence shown here is derived from an EMBL/GenBank/DDBJ whole genome shotgun (WGS) entry which is preliminary data.</text>
</comment>
<dbReference type="PROSITE" id="PS00108">
    <property type="entry name" value="PROTEIN_KINASE_ST"/>
    <property type="match status" value="1"/>
</dbReference>
<feature type="region of interest" description="Disordered" evidence="3">
    <location>
        <begin position="106"/>
        <end position="144"/>
    </location>
</feature>
<dbReference type="Gene3D" id="1.10.510.10">
    <property type="entry name" value="Transferase(Phosphotransferase) domain 1"/>
    <property type="match status" value="1"/>
</dbReference>
<evidence type="ECO:0000313" key="5">
    <source>
        <dbReference type="EMBL" id="KAJ3179298.1"/>
    </source>
</evidence>
<proteinExistence type="predicted"/>
<evidence type="ECO:0000313" key="6">
    <source>
        <dbReference type="Proteomes" id="UP001212152"/>
    </source>
</evidence>
<evidence type="ECO:0000256" key="2">
    <source>
        <dbReference type="ARBA" id="ARBA00022840"/>
    </source>
</evidence>
<dbReference type="SUPFAM" id="SSF56112">
    <property type="entry name" value="Protein kinase-like (PK-like)"/>
    <property type="match status" value="1"/>
</dbReference>
<feature type="domain" description="Protein kinase" evidence="4">
    <location>
        <begin position="920"/>
        <end position="1189"/>
    </location>
</feature>
<dbReference type="InterPro" id="IPR011009">
    <property type="entry name" value="Kinase-like_dom_sf"/>
</dbReference>
<dbReference type="SMART" id="SM00220">
    <property type="entry name" value="S_TKc"/>
    <property type="match status" value="1"/>
</dbReference>
<gene>
    <name evidence="5" type="ORF">HDU87_002907</name>
</gene>
<evidence type="ECO:0000256" key="1">
    <source>
        <dbReference type="ARBA" id="ARBA00022741"/>
    </source>
</evidence>
<feature type="compositionally biased region" description="Polar residues" evidence="3">
    <location>
        <begin position="215"/>
        <end position="225"/>
    </location>
</feature>
<dbReference type="GO" id="GO:0005829">
    <property type="term" value="C:cytosol"/>
    <property type="evidence" value="ECO:0007669"/>
    <property type="project" value="TreeGrafter"/>
</dbReference>
<name>A0AAD5TKL9_9FUNG</name>
<keyword evidence="2" id="KW-0067">ATP-binding</keyword>
<feature type="compositionally biased region" description="Low complexity" evidence="3">
    <location>
        <begin position="124"/>
        <end position="137"/>
    </location>
</feature>
<accession>A0AAD5TKL9</accession>
<reference evidence="5" key="1">
    <citation type="submission" date="2020-05" db="EMBL/GenBank/DDBJ databases">
        <title>Phylogenomic resolution of chytrid fungi.</title>
        <authorList>
            <person name="Stajich J.E."/>
            <person name="Amses K."/>
            <person name="Simmons R."/>
            <person name="Seto K."/>
            <person name="Myers J."/>
            <person name="Bonds A."/>
            <person name="Quandt C.A."/>
            <person name="Barry K."/>
            <person name="Liu P."/>
            <person name="Grigoriev I."/>
            <person name="Longcore J.E."/>
            <person name="James T.Y."/>
        </authorList>
    </citation>
    <scope>NUCLEOTIDE SEQUENCE</scope>
    <source>
        <strain evidence="5">JEL0379</strain>
    </source>
</reference>
<feature type="compositionally biased region" description="Basic and acidic residues" evidence="3">
    <location>
        <begin position="231"/>
        <end position="250"/>
    </location>
</feature>
<dbReference type="GO" id="GO:0045719">
    <property type="term" value="P:negative regulation of glycogen biosynthetic process"/>
    <property type="evidence" value="ECO:0007669"/>
    <property type="project" value="TreeGrafter"/>
</dbReference>
<dbReference type="GO" id="GO:0035556">
    <property type="term" value="P:intracellular signal transduction"/>
    <property type="evidence" value="ECO:0007669"/>
    <property type="project" value="TreeGrafter"/>
</dbReference>
<keyword evidence="1" id="KW-0547">Nucleotide-binding</keyword>
<dbReference type="AlphaFoldDB" id="A0AAD5TKL9"/>
<dbReference type="GO" id="GO:0004674">
    <property type="term" value="F:protein serine/threonine kinase activity"/>
    <property type="evidence" value="ECO:0007669"/>
    <property type="project" value="TreeGrafter"/>
</dbReference>
<evidence type="ECO:0000256" key="3">
    <source>
        <dbReference type="SAM" id="MobiDB-lite"/>
    </source>
</evidence>
<organism evidence="5 6">
    <name type="scientific">Geranomyces variabilis</name>
    <dbReference type="NCBI Taxonomy" id="109894"/>
    <lineage>
        <taxon>Eukaryota</taxon>
        <taxon>Fungi</taxon>
        <taxon>Fungi incertae sedis</taxon>
        <taxon>Chytridiomycota</taxon>
        <taxon>Chytridiomycota incertae sedis</taxon>
        <taxon>Chytridiomycetes</taxon>
        <taxon>Spizellomycetales</taxon>
        <taxon>Powellomycetaceae</taxon>
        <taxon>Geranomyces</taxon>
    </lineage>
</organism>
<feature type="region of interest" description="Disordered" evidence="3">
    <location>
        <begin position="208"/>
        <end position="250"/>
    </location>
</feature>
<dbReference type="InterPro" id="IPR000719">
    <property type="entry name" value="Prot_kinase_dom"/>
</dbReference>
<dbReference type="PANTHER" id="PTHR24346:SF51">
    <property type="entry name" value="PAS DOMAIN-CONTAINING SERINE_THREONINE-PROTEIN KINASE"/>
    <property type="match status" value="1"/>
</dbReference>
<sequence>MFEFLDVLRRLLLITKATDNEQRQRAPERVDGERTTMSIADDDVPTGRAGIYIPSEQRMATIDTLFPYELAPGILTPPAPRHRRSSTNYGQLRRWAPTPLAVLSENTEASENVPGWRSADTLTSSASPESEENPANAINGSSSRKPKWIAKIGNFMKKKNRTAPTSQATLAGASQAQIDVPAAAEAHHSKPFWKRRVQVKPLIKKLLHRPHHNHGTTTHEQPSVNPTEAPPAERAEATPSRSIDDPAKDIDIDIDVRDQDSEVVSDRASFRSSLPSDLRSNGKLVDEIWNQETGVLIASRGALSSNLSSVGAVDKTRQHEAEAIKTFHRALPSDISEPVDKTRQQDIEAVNVLHRTLPSDIGEPVSTTFKTLHHALPSDLREPVNKSRTLPSDLREPLDIRKEDTEVIKTLRGSLPSDIGEPVDNTRQQETDAVKVLHPTSDLSESVDSIHRTRPSDLIEPVDVTRNRESGVLSASRGTLSSNLSSIGEVVAKQGTEVLDASQRTLPSDPSEPVDDIRNHDTGMLNASRGAVSSSLSSIGEVVTKHETEAFDASYRTLHSDLSESVDEIRDQEPEVPNLFRSTVPSDVFSIDEIADEERYLETAPHHDASSSDLIFTGETAEDGRHHALSSIDEIADEERYLETAPHHDASSSDLRFIGETAEDGRHHALSSIDEAADEERYLETAHHRDASSSDLIFTGETAEDGRHHALSSIDEIADEERYLETAPHHDASSSDLRFIGETAEDGRHHALSSIDEAADEERYLETAHHRDASSSDLRFIGETAEDGRHHEPAYYEDVPYRIGSIDEEDEEIDYQFDMRRHGVAPVDGGPFSSGLRLPLDEISEEEMEQMASVSDASTFLQPLDQVYQEHSRVSSEGASVLDMIQPAIEHESHLAVVTNEDIMPTDLVQATQIKLADTYDFLHPLGAGGQSQVVLARHKPTGQLRVVKCFTSASVWDWHTAADGTKLPMEAALMQSMQEVPSCPPTILRMHEFINVAPQYALVTEYLGEEWVDLFTYMDMAGRLSEETVRHIFHQVISATSWLHGQNILHNDLKDENILINQVTLSIKLIDFGSANAVTPSSRQFSGTRKFMSPQVLDCLENQGAAWSPTDQEVWCLGTLLFILLFGTDPFSDEYEAYQVDIQVKLSCIMARQSRRVSAKAAKLVEGLLERDHRRRWSLAMAQRAEFWDDNQ</sequence>
<dbReference type="Pfam" id="PF00069">
    <property type="entry name" value="Pkinase"/>
    <property type="match status" value="1"/>
</dbReference>
<dbReference type="Proteomes" id="UP001212152">
    <property type="component" value="Unassembled WGS sequence"/>
</dbReference>